<name>A0A2T6B8P3_9RHOB</name>
<evidence type="ECO:0000313" key="2">
    <source>
        <dbReference type="Proteomes" id="UP000244224"/>
    </source>
</evidence>
<dbReference type="EMBL" id="QBKP01000002">
    <property type="protein sequence ID" value="PTX52426.1"/>
    <property type="molecule type" value="Genomic_DNA"/>
</dbReference>
<organism evidence="1 2">
    <name type="scientific">Gemmobacter caeni</name>
    <dbReference type="NCBI Taxonomy" id="589035"/>
    <lineage>
        <taxon>Bacteria</taxon>
        <taxon>Pseudomonadati</taxon>
        <taxon>Pseudomonadota</taxon>
        <taxon>Alphaproteobacteria</taxon>
        <taxon>Rhodobacterales</taxon>
        <taxon>Paracoccaceae</taxon>
        <taxon>Gemmobacter</taxon>
    </lineage>
</organism>
<protein>
    <submittedName>
        <fullName evidence="1">Uncharacterized protein</fullName>
    </submittedName>
</protein>
<reference evidence="1 2" key="1">
    <citation type="submission" date="2018-04" db="EMBL/GenBank/DDBJ databases">
        <title>Genomic Encyclopedia of Archaeal and Bacterial Type Strains, Phase II (KMG-II): from individual species to whole genera.</title>
        <authorList>
            <person name="Goeker M."/>
        </authorList>
    </citation>
    <scope>NUCLEOTIDE SEQUENCE [LARGE SCALE GENOMIC DNA]</scope>
    <source>
        <strain evidence="1 2">DSM 21823</strain>
    </source>
</reference>
<keyword evidence="2" id="KW-1185">Reference proteome</keyword>
<sequence>MMRPPKESFTPTGVTLIYPVPEDADGFYQRLLLSGLRLAPVPVHVSLSPVNGRNVLVARNEACTGYLFATDGIEAPESDLFRFLSQELSNGERLTISGRYAPDPGTVIETESHFLMLGGRLMTSERRVMTGPGGERTLLRSRSDLSHDNIVPLAVRGELAGVSP</sequence>
<comment type="caution">
    <text evidence="1">The sequence shown here is derived from an EMBL/GenBank/DDBJ whole genome shotgun (WGS) entry which is preliminary data.</text>
</comment>
<dbReference type="AlphaFoldDB" id="A0A2T6B8P3"/>
<accession>A0A2T6B8P3</accession>
<dbReference type="Proteomes" id="UP000244224">
    <property type="component" value="Unassembled WGS sequence"/>
</dbReference>
<proteinExistence type="predicted"/>
<gene>
    <name evidence="1" type="ORF">C8N34_102205</name>
</gene>
<evidence type="ECO:0000313" key="1">
    <source>
        <dbReference type="EMBL" id="PTX52426.1"/>
    </source>
</evidence>
<dbReference type="RefSeq" id="WP_108127848.1">
    <property type="nucleotide sequence ID" value="NZ_QBKP01000002.1"/>
</dbReference>